<gene>
    <name evidence="4" type="ORF">SMD31_05295</name>
</gene>
<organism evidence="4 5">
    <name type="scientific">Dongia rigui</name>
    <dbReference type="NCBI Taxonomy" id="940149"/>
    <lineage>
        <taxon>Bacteria</taxon>
        <taxon>Pseudomonadati</taxon>
        <taxon>Pseudomonadota</taxon>
        <taxon>Alphaproteobacteria</taxon>
        <taxon>Rhodospirillales</taxon>
        <taxon>Dongiaceae</taxon>
        <taxon>Dongia</taxon>
    </lineage>
</organism>
<dbReference type="RefSeq" id="WP_320499753.1">
    <property type="nucleotide sequence ID" value="NZ_JAXCLX010000001.1"/>
</dbReference>
<dbReference type="Proteomes" id="UP001271769">
    <property type="component" value="Unassembled WGS sequence"/>
</dbReference>
<keyword evidence="2" id="KW-0012">Acyltransferase</keyword>
<dbReference type="InterPro" id="IPR050832">
    <property type="entry name" value="Bact_Acetyltransf"/>
</dbReference>
<dbReference type="Gene3D" id="3.40.630.30">
    <property type="match status" value="1"/>
</dbReference>
<dbReference type="SUPFAM" id="SSF55729">
    <property type="entry name" value="Acyl-CoA N-acyltransferases (Nat)"/>
    <property type="match status" value="1"/>
</dbReference>
<accession>A0ABU5DVJ0</accession>
<keyword evidence="1" id="KW-0808">Transferase</keyword>
<dbReference type="PANTHER" id="PTHR43877">
    <property type="entry name" value="AMINOALKYLPHOSPHONATE N-ACETYLTRANSFERASE-RELATED-RELATED"/>
    <property type="match status" value="1"/>
</dbReference>
<dbReference type="PANTHER" id="PTHR43877:SF2">
    <property type="entry name" value="AMINOALKYLPHOSPHONATE N-ACETYLTRANSFERASE-RELATED"/>
    <property type="match status" value="1"/>
</dbReference>
<name>A0ABU5DVJ0_9PROT</name>
<dbReference type="InterPro" id="IPR000182">
    <property type="entry name" value="GNAT_dom"/>
</dbReference>
<evidence type="ECO:0000256" key="2">
    <source>
        <dbReference type="ARBA" id="ARBA00023315"/>
    </source>
</evidence>
<dbReference type="InterPro" id="IPR016181">
    <property type="entry name" value="Acyl_CoA_acyltransferase"/>
</dbReference>
<proteinExistence type="predicted"/>
<evidence type="ECO:0000256" key="1">
    <source>
        <dbReference type="ARBA" id="ARBA00022679"/>
    </source>
</evidence>
<dbReference type="CDD" id="cd04301">
    <property type="entry name" value="NAT_SF"/>
    <property type="match status" value="1"/>
</dbReference>
<keyword evidence="5" id="KW-1185">Reference proteome</keyword>
<evidence type="ECO:0000313" key="5">
    <source>
        <dbReference type="Proteomes" id="UP001271769"/>
    </source>
</evidence>
<dbReference type="Pfam" id="PF00583">
    <property type="entry name" value="Acetyltransf_1"/>
    <property type="match status" value="1"/>
</dbReference>
<dbReference type="EMBL" id="JAXCLX010000001">
    <property type="protein sequence ID" value="MDY0871322.1"/>
    <property type="molecule type" value="Genomic_DNA"/>
</dbReference>
<evidence type="ECO:0000259" key="3">
    <source>
        <dbReference type="PROSITE" id="PS51186"/>
    </source>
</evidence>
<evidence type="ECO:0000313" key="4">
    <source>
        <dbReference type="EMBL" id="MDY0871322.1"/>
    </source>
</evidence>
<comment type="caution">
    <text evidence="4">The sequence shown here is derived from an EMBL/GenBank/DDBJ whole genome shotgun (WGS) entry which is preliminary data.</text>
</comment>
<dbReference type="PROSITE" id="PS51186">
    <property type="entry name" value="GNAT"/>
    <property type="match status" value="1"/>
</dbReference>
<reference evidence="4 5" key="1">
    <citation type="journal article" date="2013" name="Antonie Van Leeuwenhoek">
        <title>Dongia rigui sp. nov., isolated from freshwater of a large wetland in Korea.</title>
        <authorList>
            <person name="Baik K.S."/>
            <person name="Hwang Y.M."/>
            <person name="Choi J.S."/>
            <person name="Kwon J."/>
            <person name="Seong C.N."/>
        </authorList>
    </citation>
    <scope>NUCLEOTIDE SEQUENCE [LARGE SCALE GENOMIC DNA]</scope>
    <source>
        <strain evidence="4 5">04SU4-P</strain>
    </source>
</reference>
<protein>
    <submittedName>
        <fullName evidence="4">GNAT family N-acetyltransferase</fullName>
    </submittedName>
</protein>
<feature type="domain" description="N-acetyltransferase" evidence="3">
    <location>
        <begin position="3"/>
        <end position="149"/>
    </location>
</feature>
<sequence length="149" mass="16735">MTNHFRRAGPHDAALVEAITHRAYQKWVPVIGRAPKPMTADYALAVRDHVIDLLIEGDVVAGLVELIPMTDHWLIENVAVDPAQQGKGYGRILVAHAEELTRAAGFDTIRLYTNKLFAANVTHYQKLGYTHDREEDFRGGIIVHMSKRL</sequence>